<dbReference type="InterPro" id="IPR036770">
    <property type="entry name" value="Ankyrin_rpt-contain_sf"/>
</dbReference>
<keyword evidence="1" id="KW-0732">Signal</keyword>
<organism evidence="2 3">
    <name type="scientific">Tetracentron sinense</name>
    <name type="common">Spur-leaf</name>
    <dbReference type="NCBI Taxonomy" id="13715"/>
    <lineage>
        <taxon>Eukaryota</taxon>
        <taxon>Viridiplantae</taxon>
        <taxon>Streptophyta</taxon>
        <taxon>Embryophyta</taxon>
        <taxon>Tracheophyta</taxon>
        <taxon>Spermatophyta</taxon>
        <taxon>Magnoliopsida</taxon>
        <taxon>Trochodendrales</taxon>
        <taxon>Trochodendraceae</taxon>
        <taxon>Tetracentron</taxon>
    </lineage>
</organism>
<dbReference type="OrthoDB" id="1733683at2759"/>
<reference evidence="2 3" key="1">
    <citation type="submission" date="2020-04" db="EMBL/GenBank/DDBJ databases">
        <title>Plant Genome Project.</title>
        <authorList>
            <person name="Zhang R.-G."/>
        </authorList>
    </citation>
    <scope>NUCLEOTIDE SEQUENCE [LARGE SCALE GENOMIC DNA]</scope>
    <source>
        <strain evidence="2">YNK0</strain>
        <tissue evidence="2">Leaf</tissue>
    </source>
</reference>
<keyword evidence="3" id="KW-1185">Reference proteome</keyword>
<comment type="caution">
    <text evidence="2">The sequence shown here is derived from an EMBL/GenBank/DDBJ whole genome shotgun (WGS) entry which is preliminary data.</text>
</comment>
<gene>
    <name evidence="2" type="ORF">HHK36_011851</name>
</gene>
<dbReference type="Gene3D" id="3.80.10.10">
    <property type="entry name" value="Ribonuclease Inhibitor"/>
    <property type="match status" value="2"/>
</dbReference>
<dbReference type="InterPro" id="IPR032675">
    <property type="entry name" value="LRR_dom_sf"/>
</dbReference>
<evidence type="ECO:0000256" key="1">
    <source>
        <dbReference type="SAM" id="SignalP"/>
    </source>
</evidence>
<feature type="signal peptide" evidence="1">
    <location>
        <begin position="1"/>
        <end position="16"/>
    </location>
</feature>
<feature type="chain" id="PRO_5032301720" evidence="1">
    <location>
        <begin position="17"/>
        <end position="495"/>
    </location>
</feature>
<dbReference type="SUPFAM" id="SSF52058">
    <property type="entry name" value="L domain-like"/>
    <property type="match status" value="1"/>
</dbReference>
<dbReference type="EMBL" id="JABCRI010000007">
    <property type="protein sequence ID" value="KAF8403747.1"/>
    <property type="molecule type" value="Genomic_DNA"/>
</dbReference>
<protein>
    <submittedName>
        <fullName evidence="2">Uncharacterized protein</fullName>
    </submittedName>
</protein>
<proteinExistence type="predicted"/>
<evidence type="ECO:0000313" key="2">
    <source>
        <dbReference type="EMBL" id="KAF8403747.1"/>
    </source>
</evidence>
<dbReference type="SUPFAM" id="SSF48403">
    <property type="entry name" value="Ankyrin repeat"/>
    <property type="match status" value="1"/>
</dbReference>
<dbReference type="AlphaFoldDB" id="A0A834ZJD5"/>
<dbReference type="Gene3D" id="1.25.40.20">
    <property type="entry name" value="Ankyrin repeat-containing domain"/>
    <property type="match status" value="1"/>
</dbReference>
<evidence type="ECO:0000313" key="3">
    <source>
        <dbReference type="Proteomes" id="UP000655225"/>
    </source>
</evidence>
<accession>A0A834ZJD5</accession>
<dbReference type="PANTHER" id="PTHR36766">
    <property type="entry name" value="PLANT BROAD-SPECTRUM MILDEW RESISTANCE PROTEIN RPW8"/>
    <property type="match status" value="1"/>
</dbReference>
<sequence>MFMVTVLHVLALYGHTDIVCNLLELPLPRHGLATNNGRGNIALHEAARVGSVEIAEAMVHKEEGLVTTHITKCAELSALSNGVGLQHFASLRRLYICHCKNLKKLPQGIHNLMFLEKLKITCSGLESFPEMGLPSVLRHLEIKECENLKSLPEGIIHNNTFLKFLDILNCDSLTSFPRGGLPTSLEHLSIADCSSLKSLPEGMQNNSSLKKLGVYKVPSLTSFSRGGLPISLEYLYIEDCSNLESLPEGMQNNTSLKDLRIKACHSLTSFARGRLPTSLEYLCINGCSSLQSLPEGMHNNTSLKEMKIQGCHSLTSFPRELWLPTATLKCLEIKDCKNLKSLPEGLHNLKYLDDLIINGCPLLTSFPEGGQPTTLKRFEITDCCKFESLLGLHNFTSLDCLKIEMCPALVSFPAEGDHEYWKHVAAKSNLKVMGINVFFEECRGHEFCLLRWNTNVNMSIANYRSILWEFSSQATLQALRDETMNESRDRIEIVQ</sequence>
<name>A0A834ZJD5_TETSI</name>
<dbReference type="Proteomes" id="UP000655225">
    <property type="component" value="Unassembled WGS sequence"/>
</dbReference>
<dbReference type="PANTHER" id="PTHR36766:SF51">
    <property type="entry name" value="DISEASE RESISTANCE RPP13-LIKE PROTEIN 1"/>
    <property type="match status" value="1"/>
</dbReference>
<dbReference type="OMA" id="CHRLERF"/>